<sequence length="827" mass="93423">MYRSFVTCDDPNGVVECGMIRRSRSRPGKMEPKIERGKEMKKSSACKVEKGDIVSKGSSAECHKPSSSQLLEVSRGAQKLNQVIDIWSKETKNVGNSKDIAKDLLKGALDLQESLHMLGKLQEASQYKSRLKEKEKSDRLRMSEVMDRVNSSSFRFREQNYQMGFQNPRLSADGSSRDSIEELKKVIRESLARQNLLPDGKTEKNAYLSGRYMESALDLPSTSSSQTSMVHTSNFSSTDSPMSSAASEKKAKGPTLVAKLMGLEEFPSKQLQTTTKLLDREKIFNQQRPAFDMDMPRARKPPFLVQKEDSERRTLQEILETIHLKGLLKSKSSKEHNPPYLHSHDPFSRQRLLNDGVPIVLIKPLRDPWSQVKKPSMPVFGEERAVNKETVLKKKKANEEPPSITIDCKQRGLNYDRMSDNVVAEETTMKRVSHDGVGDRKKTKIRSEKQEVETKQKLLSRMKNAGALTQQPEKKDAIEKKPVKVQKLATASRKPVEKEIVKAKNLTRYQDEAKGTPTKFYNLRNSTKNQSSQKQSTASNSISTSRKRAKVHGTREQKKSPVKKETPVSKPTAAKVIIENLGHEAYGKRLTSENDSALVEDQKSMEGTESSENQLGGHCNNDRSSVSGIIPGTGEFQRDSKCSEEVDDRLSPHEESKSFRTGNTLKALLLSNPEFQNHAEELFDLNVNAPTTFQLHRTIDSIDSQVRLSLDCANEITRRRGSLDSQMIHPLSPNLVRFMRIHISLDQLLDQVCYEVEILRSYSELAGKNNPTDTLREMLERDIKHKELSTGIWDLGWSNVFSMDDIGAIVNDIETWLITALVEEIFS</sequence>
<evidence type="ECO:0000313" key="3">
    <source>
        <dbReference type="EMBL" id="GKV06617.1"/>
    </source>
</evidence>
<dbReference type="EMBL" id="BPVZ01000025">
    <property type="protein sequence ID" value="GKV06617.1"/>
    <property type="molecule type" value="Genomic_DNA"/>
</dbReference>
<protein>
    <recommendedName>
        <fullName evidence="2">DUF3741 domain-containing protein</fullName>
    </recommendedName>
</protein>
<feature type="compositionally biased region" description="Basic and acidic residues" evidence="1">
    <location>
        <begin position="636"/>
        <end position="658"/>
    </location>
</feature>
<evidence type="ECO:0000256" key="1">
    <source>
        <dbReference type="SAM" id="MobiDB-lite"/>
    </source>
</evidence>
<feature type="region of interest" description="Disordered" evidence="1">
    <location>
        <begin position="218"/>
        <end position="249"/>
    </location>
</feature>
<dbReference type="AlphaFoldDB" id="A0AAV5IXQ0"/>
<comment type="caution">
    <text evidence="3">The sequence shown here is derived from an EMBL/GenBank/DDBJ whole genome shotgun (WGS) entry which is preliminary data.</text>
</comment>
<keyword evidence="4" id="KW-1185">Reference proteome</keyword>
<feature type="compositionally biased region" description="Basic and acidic residues" evidence="1">
    <location>
        <begin position="553"/>
        <end position="567"/>
    </location>
</feature>
<feature type="compositionally biased region" description="Low complexity" evidence="1">
    <location>
        <begin position="236"/>
        <end position="246"/>
    </location>
</feature>
<feature type="compositionally biased region" description="Low complexity" evidence="1">
    <location>
        <begin position="525"/>
        <end position="543"/>
    </location>
</feature>
<reference evidence="3 4" key="1">
    <citation type="journal article" date="2021" name="Commun. Biol.">
        <title>The genome of Shorea leprosula (Dipterocarpaceae) highlights the ecological relevance of drought in aseasonal tropical rainforests.</title>
        <authorList>
            <person name="Ng K.K.S."/>
            <person name="Kobayashi M.J."/>
            <person name="Fawcett J.A."/>
            <person name="Hatakeyama M."/>
            <person name="Paape T."/>
            <person name="Ng C.H."/>
            <person name="Ang C.C."/>
            <person name="Tnah L.H."/>
            <person name="Lee C.T."/>
            <person name="Nishiyama T."/>
            <person name="Sese J."/>
            <person name="O'Brien M.J."/>
            <person name="Copetti D."/>
            <person name="Mohd Noor M.I."/>
            <person name="Ong R.C."/>
            <person name="Putra M."/>
            <person name="Sireger I.Z."/>
            <person name="Indrioko S."/>
            <person name="Kosugi Y."/>
            <person name="Izuno A."/>
            <person name="Isagi Y."/>
            <person name="Lee S.L."/>
            <person name="Shimizu K.K."/>
        </authorList>
    </citation>
    <scope>NUCLEOTIDE SEQUENCE [LARGE SCALE GENOMIC DNA]</scope>
    <source>
        <strain evidence="3">214</strain>
    </source>
</reference>
<feature type="compositionally biased region" description="Polar residues" evidence="1">
    <location>
        <begin position="220"/>
        <end position="235"/>
    </location>
</feature>
<dbReference type="PANTHER" id="PTHR34282">
    <property type="entry name" value="OS01G0228800 PROTEIN-RELATED"/>
    <property type="match status" value="1"/>
</dbReference>
<accession>A0AAV5IXQ0</accession>
<name>A0AAV5IXQ0_9ROSI</name>
<feature type="region of interest" description="Disordered" evidence="1">
    <location>
        <begin position="22"/>
        <end position="49"/>
    </location>
</feature>
<feature type="domain" description="DUF3741" evidence="2">
    <location>
        <begin position="248"/>
        <end position="270"/>
    </location>
</feature>
<dbReference type="InterPro" id="IPR032795">
    <property type="entry name" value="DUF3741-assoc"/>
</dbReference>
<feature type="region of interest" description="Disordered" evidence="1">
    <location>
        <begin position="588"/>
        <end position="658"/>
    </location>
</feature>
<evidence type="ECO:0000259" key="2">
    <source>
        <dbReference type="Pfam" id="PF14383"/>
    </source>
</evidence>
<dbReference type="Proteomes" id="UP001054252">
    <property type="component" value="Unassembled WGS sequence"/>
</dbReference>
<proteinExistence type="predicted"/>
<dbReference type="PANTHER" id="PTHR34282:SF2">
    <property type="entry name" value="DUF3741 DOMAIN-CONTAINING PROTEIN"/>
    <property type="match status" value="1"/>
</dbReference>
<dbReference type="Pfam" id="PF14383">
    <property type="entry name" value="VARLMGL"/>
    <property type="match status" value="1"/>
</dbReference>
<gene>
    <name evidence="3" type="ORF">SLEP1_g18490</name>
</gene>
<organism evidence="3 4">
    <name type="scientific">Rubroshorea leprosula</name>
    <dbReference type="NCBI Taxonomy" id="152421"/>
    <lineage>
        <taxon>Eukaryota</taxon>
        <taxon>Viridiplantae</taxon>
        <taxon>Streptophyta</taxon>
        <taxon>Embryophyta</taxon>
        <taxon>Tracheophyta</taxon>
        <taxon>Spermatophyta</taxon>
        <taxon>Magnoliopsida</taxon>
        <taxon>eudicotyledons</taxon>
        <taxon>Gunneridae</taxon>
        <taxon>Pentapetalae</taxon>
        <taxon>rosids</taxon>
        <taxon>malvids</taxon>
        <taxon>Malvales</taxon>
        <taxon>Dipterocarpaceae</taxon>
        <taxon>Rubroshorea</taxon>
    </lineage>
</organism>
<evidence type="ECO:0000313" key="4">
    <source>
        <dbReference type="Proteomes" id="UP001054252"/>
    </source>
</evidence>
<feature type="region of interest" description="Disordered" evidence="1">
    <location>
        <begin position="513"/>
        <end position="571"/>
    </location>
</feature>
<feature type="compositionally biased region" description="Basic and acidic residues" evidence="1">
    <location>
        <begin position="28"/>
        <end position="49"/>
    </location>
</feature>